<dbReference type="GO" id="GO:0005634">
    <property type="term" value="C:nucleus"/>
    <property type="evidence" value="ECO:0007669"/>
    <property type="project" value="TreeGrafter"/>
</dbReference>
<keyword evidence="3 4" id="KW-0949">S-adenosyl-L-methionine</keyword>
<evidence type="ECO:0000256" key="1">
    <source>
        <dbReference type="ARBA" id="ARBA00022603"/>
    </source>
</evidence>
<dbReference type="NCBIfam" id="TIGR00675">
    <property type="entry name" value="dcm"/>
    <property type="match status" value="1"/>
</dbReference>
<dbReference type="InterPro" id="IPR029063">
    <property type="entry name" value="SAM-dependent_MTases_sf"/>
</dbReference>
<evidence type="ECO:0000313" key="7">
    <source>
        <dbReference type="Proteomes" id="UP001150925"/>
    </source>
</evidence>
<proteinExistence type="inferred from homology"/>
<dbReference type="EMBL" id="JANBPY010002082">
    <property type="protein sequence ID" value="KAJ1956674.1"/>
    <property type="molecule type" value="Genomic_DNA"/>
</dbReference>
<evidence type="ECO:0000256" key="3">
    <source>
        <dbReference type="ARBA" id="ARBA00022691"/>
    </source>
</evidence>
<dbReference type="PROSITE" id="PS51679">
    <property type="entry name" value="SAM_MT_C5"/>
    <property type="match status" value="1"/>
</dbReference>
<sequence>MSHRIAEFYSGIGGMHYAWRQAGLPGEVVAAFDINTVANSVYHHNFPTVRPNQRLIESIPLRFYRALQADVFLMSPPCQPYTRVGLQKGSTDARAKSFLFILDLLRDLGTEAPRYILLENVVGFETSDTRELAVTRLTECGYAWKEFIINPKQLGIPNSRARYYLLAKRQPLGFVGHPPCGELGSNGQPLTTATQCVPSENAASCSTLGDYLGNSASDLALWTMYGLPGEVLSKRFEVLDVVTLTSRGSCCFTKAYTHYAKDSGSVLQWSPDGQPVEPNRDGRYRYFTEHEIARLMGFPTPSEFTFPTDITRNQRYRLLGNSLSINVLSFATVV</sequence>
<dbReference type="Proteomes" id="UP001150925">
    <property type="component" value="Unassembled WGS sequence"/>
</dbReference>
<dbReference type="AlphaFoldDB" id="A0A9W8AJ68"/>
<dbReference type="Gene3D" id="3.90.120.10">
    <property type="entry name" value="DNA Methylase, subunit A, domain 2"/>
    <property type="match status" value="1"/>
</dbReference>
<keyword evidence="1 4" id="KW-0489">Methyltransferase</keyword>
<feature type="active site" evidence="4">
    <location>
        <position position="78"/>
    </location>
</feature>
<dbReference type="PRINTS" id="PR00105">
    <property type="entry name" value="C5METTRFRASE"/>
</dbReference>
<dbReference type="OrthoDB" id="414133at2759"/>
<reference evidence="6" key="1">
    <citation type="submission" date="2022-07" db="EMBL/GenBank/DDBJ databases">
        <title>Phylogenomic reconstructions and comparative analyses of Kickxellomycotina fungi.</title>
        <authorList>
            <person name="Reynolds N.K."/>
            <person name="Stajich J.E."/>
            <person name="Barry K."/>
            <person name="Grigoriev I.V."/>
            <person name="Crous P."/>
            <person name="Smith M.E."/>
        </authorList>
    </citation>
    <scope>NUCLEOTIDE SEQUENCE</scope>
    <source>
        <strain evidence="6">RSA 1196</strain>
    </source>
</reference>
<protein>
    <submittedName>
        <fullName evidence="6">Uncharacterized protein</fullName>
    </submittedName>
</protein>
<dbReference type="Pfam" id="PF00145">
    <property type="entry name" value="DNA_methylase"/>
    <property type="match status" value="1"/>
</dbReference>
<keyword evidence="7" id="KW-1185">Reference proteome</keyword>
<comment type="caution">
    <text evidence="6">The sequence shown here is derived from an EMBL/GenBank/DDBJ whole genome shotgun (WGS) entry which is preliminary data.</text>
</comment>
<evidence type="ECO:0000313" key="6">
    <source>
        <dbReference type="EMBL" id="KAJ1956674.1"/>
    </source>
</evidence>
<dbReference type="PANTHER" id="PTHR46098">
    <property type="entry name" value="TRNA (CYTOSINE(38)-C(5))-METHYLTRANSFERASE"/>
    <property type="match status" value="1"/>
</dbReference>
<evidence type="ECO:0000256" key="4">
    <source>
        <dbReference type="PROSITE-ProRule" id="PRU01016"/>
    </source>
</evidence>
<dbReference type="InterPro" id="IPR050750">
    <property type="entry name" value="C5-MTase"/>
</dbReference>
<organism evidence="6 7">
    <name type="scientific">Dispira parvispora</name>
    <dbReference type="NCBI Taxonomy" id="1520584"/>
    <lineage>
        <taxon>Eukaryota</taxon>
        <taxon>Fungi</taxon>
        <taxon>Fungi incertae sedis</taxon>
        <taxon>Zoopagomycota</taxon>
        <taxon>Kickxellomycotina</taxon>
        <taxon>Dimargaritomycetes</taxon>
        <taxon>Dimargaritales</taxon>
        <taxon>Dimargaritaceae</taxon>
        <taxon>Dispira</taxon>
    </lineage>
</organism>
<dbReference type="PANTHER" id="PTHR46098:SF1">
    <property type="entry name" value="TRNA (CYTOSINE(38)-C(5))-METHYLTRANSFERASE"/>
    <property type="match status" value="1"/>
</dbReference>
<name>A0A9W8AJ68_9FUNG</name>
<evidence type="ECO:0000256" key="5">
    <source>
        <dbReference type="RuleBase" id="RU000416"/>
    </source>
</evidence>
<dbReference type="SUPFAM" id="SSF53335">
    <property type="entry name" value="S-adenosyl-L-methionine-dependent methyltransferases"/>
    <property type="match status" value="1"/>
</dbReference>
<dbReference type="InterPro" id="IPR001525">
    <property type="entry name" value="C5_MeTfrase"/>
</dbReference>
<comment type="similarity">
    <text evidence="4 5">Belongs to the class I-like SAM-binding methyltransferase superfamily. C5-methyltransferase family.</text>
</comment>
<keyword evidence="2 4" id="KW-0808">Transferase</keyword>
<accession>A0A9W8AJ68</accession>
<dbReference type="GO" id="GO:0008168">
    <property type="term" value="F:methyltransferase activity"/>
    <property type="evidence" value="ECO:0007669"/>
    <property type="project" value="UniProtKB-KW"/>
</dbReference>
<dbReference type="GO" id="GO:0032259">
    <property type="term" value="P:methylation"/>
    <property type="evidence" value="ECO:0007669"/>
    <property type="project" value="UniProtKB-KW"/>
</dbReference>
<evidence type="ECO:0000256" key="2">
    <source>
        <dbReference type="ARBA" id="ARBA00022679"/>
    </source>
</evidence>
<dbReference type="Gene3D" id="3.40.50.150">
    <property type="entry name" value="Vaccinia Virus protein VP39"/>
    <property type="match status" value="1"/>
</dbReference>
<gene>
    <name evidence="6" type="ORF">IWQ62_005251</name>
</gene>